<reference evidence="7" key="1">
    <citation type="submission" date="2024-04" db="EMBL/GenBank/DDBJ databases">
        <authorList>
            <person name="Shaw F."/>
            <person name="Minotto A."/>
        </authorList>
    </citation>
    <scope>NUCLEOTIDE SEQUENCE [LARGE SCALE GENOMIC DNA]</scope>
</reference>
<dbReference type="InterPro" id="IPR033698">
    <property type="entry name" value="POLO_box_Plk4_2"/>
</dbReference>
<keyword evidence="7" id="KW-1185">Reference proteome</keyword>
<accession>A0ABP1DZM0</accession>
<sequence length="838" mass="92416">MFEADREQLAIRHDLTPEGTETELNELLPEYKIHEELARGKLSVVYLSTCMKGRLRNRLIALRKKHHNPSTSPDEVLRAEIAASIHQAIYHPSILSLHAFIATPSASYHVLEYCSNDSLRSVLRTRPSLMLSEDELRGVVTSIVHALIYLRQELILHRNIKPSNIYFNGEGRLKLSGFDLAHRLSSIDSTATSFCGSPQYMSPEVVSGMPYSFPTDLWSLGCVIVTCLTGAPAFTVPKEPELHEKITSGTYTLPRVLSYEARDLISAFLQVSPGDRVPLHRTLGHPFFNPSHPTTPIKFPLRDKAPQVVSSVISEETVRSKPSSSRVSQYPGSLSKDSSTLRPPSRFSSLPTLGIQNRKPLSAIGSHSSRTPSSRSMQAPSTRRISSAPVSPALHNPVRKPLLSPFDSQSSTPSLMSDSSLVGSNDLPVKACPSGYCELDVELSQHALLDYPSARISSRSSAKRLGTRLADSENIPPVVSNHRPTPPVVYTQLYTEDIPRREDTNSQPISAVPIGTTRPVALNTLCLIPQTHKLAQGQITVLPSLALLVDFREGERRKGRKGVEVLVISPDGDKIDVYSAPHLSTPCCLTEPIAVYSLDHLPVIYWKLYNDGCSVIQQIKSRIPKLILHKPDAKCTLMANEPLGDIEILSPPVNVSSKHPFKDNQAVLPIKTTTRMRLLRRSGTLEISRYLPTSSHSGPLTGEWTKKVIRLTNHSEWISSKDHKGLDSNESNLLHILEHFLQVCAAAEQCENSENASRSPSRTGPSSSGISKSKDGRTLLRPLLPSPPVHQTNVDDDVTIRDKSTSHDTKSYSSAGATVSTTMFTEMNVPRRPFRIPP</sequence>
<feature type="region of interest" description="Disordered" evidence="2">
    <location>
        <begin position="313"/>
        <end position="421"/>
    </location>
</feature>
<proteinExistence type="predicted"/>
<comment type="subcellular location">
    <subcellularLocation>
        <location evidence="1">Cytoplasm</location>
    </subcellularLocation>
</comment>
<feature type="compositionally biased region" description="Basic and acidic residues" evidence="2">
    <location>
        <begin position="798"/>
        <end position="810"/>
    </location>
</feature>
<evidence type="ECO:0000259" key="4">
    <source>
        <dbReference type="PROSITE" id="PS51984"/>
    </source>
</evidence>
<feature type="compositionally biased region" description="Low complexity" evidence="2">
    <location>
        <begin position="366"/>
        <end position="376"/>
    </location>
</feature>
<feature type="compositionally biased region" description="Polar residues" evidence="2">
    <location>
        <begin position="377"/>
        <end position="389"/>
    </location>
</feature>
<dbReference type="InterPro" id="IPR000719">
    <property type="entry name" value="Prot_kinase_dom"/>
</dbReference>
<feature type="domain" description="Cryptic POLO box 1 (CPB1)" evidence="4">
    <location>
        <begin position="514"/>
        <end position="622"/>
    </location>
</feature>
<feature type="region of interest" description="Disordered" evidence="2">
    <location>
        <begin position="752"/>
        <end position="815"/>
    </location>
</feature>
<protein>
    <recommendedName>
        <fullName evidence="8">Serine/threonine protein kinase</fullName>
    </recommendedName>
</protein>
<evidence type="ECO:0000313" key="6">
    <source>
        <dbReference type="EMBL" id="CAL1713207.1"/>
    </source>
</evidence>
<dbReference type="PROSITE" id="PS51984">
    <property type="entry name" value="CPB1"/>
    <property type="match status" value="1"/>
</dbReference>
<evidence type="ECO:0000313" key="7">
    <source>
        <dbReference type="Proteomes" id="UP001497453"/>
    </source>
</evidence>
<dbReference type="Pfam" id="PF00069">
    <property type="entry name" value="Pkinase"/>
    <property type="match status" value="1"/>
</dbReference>
<dbReference type="EMBL" id="OZ037950">
    <property type="protein sequence ID" value="CAL1713207.1"/>
    <property type="molecule type" value="Genomic_DNA"/>
</dbReference>
<evidence type="ECO:0000256" key="2">
    <source>
        <dbReference type="SAM" id="MobiDB-lite"/>
    </source>
</evidence>
<dbReference type="Proteomes" id="UP001497453">
    <property type="component" value="Chromosome 7"/>
</dbReference>
<dbReference type="InterPro" id="IPR033699">
    <property type="entry name" value="POLO_box_Plk4_1"/>
</dbReference>
<evidence type="ECO:0000259" key="3">
    <source>
        <dbReference type="PROSITE" id="PS50011"/>
    </source>
</evidence>
<feature type="compositionally biased region" description="Low complexity" evidence="2">
    <location>
        <begin position="408"/>
        <end position="420"/>
    </location>
</feature>
<dbReference type="PANTHER" id="PTHR24345">
    <property type="entry name" value="SERINE/THREONINE-PROTEIN KINASE PLK"/>
    <property type="match status" value="1"/>
</dbReference>
<evidence type="ECO:0000256" key="1">
    <source>
        <dbReference type="ARBA" id="ARBA00004496"/>
    </source>
</evidence>
<evidence type="ECO:0008006" key="8">
    <source>
        <dbReference type="Google" id="ProtNLM"/>
    </source>
</evidence>
<dbReference type="InterPro" id="IPR046437">
    <property type="entry name" value="Ser_Thr-PK_POLO_box_1_sf"/>
</dbReference>
<gene>
    <name evidence="6" type="ORF">GFSPODELE1_LOCUS9194</name>
</gene>
<evidence type="ECO:0000259" key="5">
    <source>
        <dbReference type="PROSITE" id="PS51985"/>
    </source>
</evidence>
<feature type="compositionally biased region" description="Low complexity" evidence="2">
    <location>
        <begin position="757"/>
        <end position="771"/>
    </location>
</feature>
<name>A0ABP1DZM0_9APHY</name>
<dbReference type="PROSITE" id="PS51985">
    <property type="entry name" value="CPB2"/>
    <property type="match status" value="1"/>
</dbReference>
<feature type="compositionally biased region" description="Polar residues" evidence="2">
    <location>
        <begin position="313"/>
        <end position="355"/>
    </location>
</feature>
<feature type="domain" description="Protein kinase" evidence="3">
    <location>
        <begin position="31"/>
        <end position="288"/>
    </location>
</feature>
<dbReference type="Gene3D" id="1.10.510.10">
    <property type="entry name" value="Transferase(Phosphotransferase) domain 1"/>
    <property type="match status" value="1"/>
</dbReference>
<dbReference type="Gene3D" id="3.30.1120.120">
    <property type="match status" value="1"/>
</dbReference>
<dbReference type="PROSITE" id="PS50011">
    <property type="entry name" value="PROTEIN_KINASE_DOM"/>
    <property type="match status" value="1"/>
</dbReference>
<dbReference type="InterPro" id="IPR011009">
    <property type="entry name" value="Kinase-like_dom_sf"/>
</dbReference>
<organism evidence="6 7">
    <name type="scientific">Somion occarium</name>
    <dbReference type="NCBI Taxonomy" id="3059160"/>
    <lineage>
        <taxon>Eukaryota</taxon>
        <taxon>Fungi</taxon>
        <taxon>Dikarya</taxon>
        <taxon>Basidiomycota</taxon>
        <taxon>Agaricomycotina</taxon>
        <taxon>Agaricomycetes</taxon>
        <taxon>Polyporales</taxon>
        <taxon>Cerrenaceae</taxon>
        <taxon>Somion</taxon>
    </lineage>
</organism>
<feature type="domain" description="Cryptic POLO box 2 (CPB2)" evidence="5">
    <location>
        <begin position="623"/>
        <end position="778"/>
    </location>
</feature>
<dbReference type="SUPFAM" id="SSF56112">
    <property type="entry name" value="Protein kinase-like (PK-like)"/>
    <property type="match status" value="1"/>
</dbReference>